<comment type="subcellular location">
    <subcellularLocation>
        <location evidence="3">Cytoplasm</location>
    </subcellularLocation>
</comment>
<dbReference type="PRINTS" id="PR00476">
    <property type="entry name" value="PHFRCTKINASE"/>
</dbReference>
<dbReference type="Proteomes" id="UP001240643">
    <property type="component" value="Unassembled WGS sequence"/>
</dbReference>
<name>A0ABU0LZK3_9BACT</name>
<dbReference type="EMBL" id="JAUSWO010000001">
    <property type="protein sequence ID" value="MDQ0514033.1"/>
    <property type="molecule type" value="Genomic_DNA"/>
</dbReference>
<evidence type="ECO:0000256" key="8">
    <source>
        <dbReference type="ARBA" id="ARBA00022723"/>
    </source>
</evidence>
<evidence type="ECO:0000256" key="15">
    <source>
        <dbReference type="ARBA" id="ARBA00048070"/>
    </source>
</evidence>
<dbReference type="PANTHER" id="PTHR13697:SF4">
    <property type="entry name" value="ATP-DEPENDENT 6-PHOSPHOFRUCTOKINASE"/>
    <property type="match status" value="1"/>
</dbReference>
<keyword evidence="11" id="KW-0067">ATP-binding</keyword>
<dbReference type="NCBIfam" id="NF002872">
    <property type="entry name" value="PRK03202.1"/>
    <property type="match status" value="1"/>
</dbReference>
<sequence>MNSPTKKRVAVLTSGGDSPGMNATIYGFVASAINAGLEPYIVVDGYDGLIDNHIFPISYNKARQHAHDAGTFIGSARSMRYKNDPTMRQLAKKNLEKNKISGLLVIGGDGSYQGAQLLHELKFPVLAAPGTVDNDVGSSIVTVGFNSAAQVIFDCLKTIKKTAISHRSVFLIEAMGRHCVDLSVIAGIAGIADAIITAENPFNTQDFIEYVKKAEARGQRGVIFLVTEKVYGKEYSDQLDDLNVIAKAIEKATDRTTRYQVIGYLQRGATPTATDVLLGIGFGNQAIQLFLENKVGYALGSNGWDYYETELAIANQLKPADRTKMMEWNNKLININETKPVITATDNPTKK</sequence>
<dbReference type="GO" id="GO:0003872">
    <property type="term" value="F:6-phosphofructokinase activity"/>
    <property type="evidence" value="ECO:0007669"/>
    <property type="project" value="UniProtKB-EC"/>
</dbReference>
<dbReference type="RefSeq" id="WP_256547276.1">
    <property type="nucleotide sequence ID" value="NZ_CP101809.1"/>
</dbReference>
<evidence type="ECO:0000256" key="11">
    <source>
        <dbReference type="ARBA" id="ARBA00022840"/>
    </source>
</evidence>
<reference evidence="17" key="1">
    <citation type="submission" date="2023-07" db="EMBL/GenBank/DDBJ databases">
        <title>Genomic Encyclopedia of Type Strains, Phase IV (KMG-IV): sequencing the most valuable type-strain genomes for metagenomic binning, comparative biology and taxonomic classification.</title>
        <authorList>
            <person name="Goeker M."/>
        </authorList>
    </citation>
    <scope>NUCLEOTIDE SEQUENCE [LARGE SCALE GENOMIC DNA]</scope>
    <source>
        <strain evidence="17">DSM 21204</strain>
    </source>
</reference>
<dbReference type="EC" id="2.7.1.11" evidence="5"/>
<accession>A0ABU0LZK3</accession>
<evidence type="ECO:0000313" key="17">
    <source>
        <dbReference type="EMBL" id="MDQ0514033.1"/>
    </source>
</evidence>
<evidence type="ECO:0000256" key="3">
    <source>
        <dbReference type="ARBA" id="ARBA00004496"/>
    </source>
</evidence>
<feature type="domain" description="Phosphofructokinase" evidence="16">
    <location>
        <begin position="8"/>
        <end position="289"/>
    </location>
</feature>
<organism evidence="17 18">
    <name type="scientific">Mycoplasmoides fastidiosum</name>
    <dbReference type="NCBI Taxonomy" id="92758"/>
    <lineage>
        <taxon>Bacteria</taxon>
        <taxon>Bacillati</taxon>
        <taxon>Mycoplasmatota</taxon>
        <taxon>Mycoplasmoidales</taxon>
        <taxon>Mycoplasmoidaceae</taxon>
        <taxon>Mycoplasmoides</taxon>
    </lineage>
</organism>
<keyword evidence="8" id="KW-0479">Metal-binding</keyword>
<keyword evidence="13" id="KW-0324">Glycolysis</keyword>
<evidence type="ECO:0000256" key="9">
    <source>
        <dbReference type="ARBA" id="ARBA00022741"/>
    </source>
</evidence>
<dbReference type="InterPro" id="IPR022953">
    <property type="entry name" value="ATP_PFK"/>
</dbReference>
<evidence type="ECO:0000256" key="10">
    <source>
        <dbReference type="ARBA" id="ARBA00022777"/>
    </source>
</evidence>
<evidence type="ECO:0000256" key="6">
    <source>
        <dbReference type="ARBA" id="ARBA00022490"/>
    </source>
</evidence>
<keyword evidence="12" id="KW-0460">Magnesium</keyword>
<evidence type="ECO:0000256" key="1">
    <source>
        <dbReference type="ARBA" id="ARBA00001946"/>
    </source>
</evidence>
<evidence type="ECO:0000313" key="18">
    <source>
        <dbReference type="Proteomes" id="UP001240643"/>
    </source>
</evidence>
<comment type="cofactor">
    <cofactor evidence="1">
        <name>Mg(2+)</name>
        <dbReference type="ChEBI" id="CHEBI:18420"/>
    </cofactor>
</comment>
<keyword evidence="9" id="KW-0547">Nucleotide-binding</keyword>
<dbReference type="InterPro" id="IPR012003">
    <property type="entry name" value="ATP_PFK_prok-type"/>
</dbReference>
<evidence type="ECO:0000256" key="14">
    <source>
        <dbReference type="ARBA" id="ARBA00038478"/>
    </source>
</evidence>
<evidence type="ECO:0000256" key="12">
    <source>
        <dbReference type="ARBA" id="ARBA00022842"/>
    </source>
</evidence>
<comment type="similarity">
    <text evidence="14">Belongs to the phosphofructokinase type A (PFKA) family.</text>
</comment>
<proteinExistence type="inferred from homology"/>
<dbReference type="InterPro" id="IPR035966">
    <property type="entry name" value="PKF_sf"/>
</dbReference>
<evidence type="ECO:0000256" key="2">
    <source>
        <dbReference type="ARBA" id="ARBA00002659"/>
    </source>
</evidence>
<evidence type="ECO:0000256" key="7">
    <source>
        <dbReference type="ARBA" id="ARBA00022679"/>
    </source>
</evidence>
<keyword evidence="10" id="KW-0418">Kinase</keyword>
<keyword evidence="6" id="KW-0963">Cytoplasm</keyword>
<evidence type="ECO:0000256" key="4">
    <source>
        <dbReference type="ARBA" id="ARBA00004679"/>
    </source>
</evidence>
<comment type="caution">
    <text evidence="17">The sequence shown here is derived from an EMBL/GenBank/DDBJ whole genome shotgun (WGS) entry which is preliminary data.</text>
</comment>
<dbReference type="Pfam" id="PF00365">
    <property type="entry name" value="PFK"/>
    <property type="match status" value="1"/>
</dbReference>
<gene>
    <name evidence="17" type="ORF">J2Z62_000471</name>
</gene>
<evidence type="ECO:0000259" key="16">
    <source>
        <dbReference type="Pfam" id="PF00365"/>
    </source>
</evidence>
<keyword evidence="18" id="KW-1185">Reference proteome</keyword>
<dbReference type="Gene3D" id="3.40.50.450">
    <property type="match status" value="1"/>
</dbReference>
<protein>
    <recommendedName>
        <fullName evidence="5">6-phosphofructokinase</fullName>
        <ecNumber evidence="5">2.7.1.11</ecNumber>
    </recommendedName>
</protein>
<comment type="function">
    <text evidence="2">Catalyzes the phosphorylation of D-fructose 6-phosphate to fructose 1,6-bisphosphate by ATP, the first committing step of glycolysis.</text>
</comment>
<dbReference type="Gene3D" id="3.40.50.460">
    <property type="entry name" value="Phosphofructokinase domain"/>
    <property type="match status" value="1"/>
</dbReference>
<comment type="catalytic activity">
    <reaction evidence="15">
        <text>beta-D-fructose 6-phosphate + ATP = beta-D-fructose 1,6-bisphosphate + ADP + H(+)</text>
        <dbReference type="Rhea" id="RHEA:16109"/>
        <dbReference type="ChEBI" id="CHEBI:15378"/>
        <dbReference type="ChEBI" id="CHEBI:30616"/>
        <dbReference type="ChEBI" id="CHEBI:32966"/>
        <dbReference type="ChEBI" id="CHEBI:57634"/>
        <dbReference type="ChEBI" id="CHEBI:456216"/>
        <dbReference type="EC" id="2.7.1.11"/>
    </reaction>
</comment>
<evidence type="ECO:0000256" key="13">
    <source>
        <dbReference type="ARBA" id="ARBA00023152"/>
    </source>
</evidence>
<dbReference type="PANTHER" id="PTHR13697">
    <property type="entry name" value="PHOSPHOFRUCTOKINASE"/>
    <property type="match status" value="1"/>
</dbReference>
<comment type="pathway">
    <text evidence="4">Carbohydrate degradation; glycolysis; D-glyceraldehyde 3-phosphate and glycerone phosphate from D-glucose: step 3/4.</text>
</comment>
<dbReference type="SUPFAM" id="SSF53784">
    <property type="entry name" value="Phosphofructokinase"/>
    <property type="match status" value="1"/>
</dbReference>
<keyword evidence="7 17" id="KW-0808">Transferase</keyword>
<evidence type="ECO:0000256" key="5">
    <source>
        <dbReference type="ARBA" id="ARBA00012055"/>
    </source>
</evidence>
<dbReference type="InterPro" id="IPR000023">
    <property type="entry name" value="Phosphofructokinase_dom"/>
</dbReference>
<dbReference type="PIRSF" id="PIRSF000532">
    <property type="entry name" value="ATP_PFK_prok"/>
    <property type="match status" value="1"/>
</dbReference>